<dbReference type="Pfam" id="PF03797">
    <property type="entry name" value="Autotransporter"/>
    <property type="match status" value="1"/>
</dbReference>
<evidence type="ECO:0000313" key="2">
    <source>
        <dbReference type="EMBL" id="CAI8923742.1"/>
    </source>
</evidence>
<evidence type="ECO:0000259" key="1">
    <source>
        <dbReference type="PROSITE" id="PS51208"/>
    </source>
</evidence>
<keyword evidence="3" id="KW-1185">Reference proteome</keyword>
<feature type="domain" description="Autotransporter" evidence="1">
    <location>
        <begin position="667"/>
        <end position="839"/>
    </location>
</feature>
<accession>A0ABM9I6G9</accession>
<dbReference type="SUPFAM" id="SSF103515">
    <property type="entry name" value="Autotransporter"/>
    <property type="match status" value="1"/>
</dbReference>
<protein>
    <submittedName>
        <fullName evidence="2">Autotransporter domain-containing protein</fullName>
    </submittedName>
</protein>
<dbReference type="InterPro" id="IPR005546">
    <property type="entry name" value="Autotransporte_beta"/>
</dbReference>
<dbReference type="PROSITE" id="PS51208">
    <property type="entry name" value="AUTOTRANSPORTER"/>
    <property type="match status" value="1"/>
</dbReference>
<reference evidence="2 3" key="1">
    <citation type="submission" date="2023-03" db="EMBL/GenBank/DDBJ databases">
        <authorList>
            <person name="Pearce D."/>
        </authorList>
    </citation>
    <scope>NUCLEOTIDE SEQUENCE [LARGE SCALE GENOMIC DNA]</scope>
    <source>
        <strain evidence="2">Msz</strain>
    </source>
</reference>
<gene>
    <name evidence="2" type="ORF">MSZNOR_3893</name>
</gene>
<sequence length="839" mass="88941">MLINGKLINFRALLVRWEIAFYGPLLVFAPFTLQAAILADTVSWNVIGREVQIFNPHFSSVGGEGQGEGIIHGNSAIVTGGAFVGVAGNYHIQENDTSYCPGCIIQLYTAWIAPAPAGSQAFYNGGIPPGFGTQIGVIPNNFADSALYAPTEPGVYYIGFAFTLQYQIFPNRQGVFGTLPGGSVANYAPFRVTVIGESLPDNPQGNTLNLASGGGYGILSDYTNRGTLNNAGATLVVPGLTNFTNAGVFNNSGNVQIFGSFTNAGNLKISGGAMADGAIDELEPGGFVQMAGSTTITGGGTLSTNHLDLRTGDLNLVDGNLTVGHFDNQGNFNYSGGSFQGELNNLGTVNVSGSGTRIFNGNVTNQGTFKITDTQVQFNGTFTNSGAYISDPSTNQFNNLVVGPEGYLVGGSGDTFIITGDFLNASTQSTLWNTTKAELIFAESELGNSEHILQLAGEDRGAQAAGFLNNFAWGSLTLNPGQTLILQDGNNTAGAALYVRTINLPGGMAQLAGISGDYNIYFDPTVEANQAFLNGASFGSGSGQLLPWSFVPDLVETEGLTLDQQNFSAALDEACLNPSEALGLRCAELQSMTPEQKQQAIQSLTPDQVPNQAGIPVKFNSTRMDAVFTRLTGLRRGTTPAFSLNLNGLQFSKNLLLKANEDAGSPLRDSPLGMFIQSRFNIGGVNGNAFERGSDFETRNVTFGMDYRFTDNLVAGVAVNYTNTSSRYHWGAGSLDSDTFLGSFYGGYYLPQDFYVDWLASYGGTDYTFNRRFRYPGFAGHTHATPSGDQFTIALSGGGISISGLGRLVPRFASNTSTCTLMPTRKKAAPDWPCRWAGS</sequence>
<dbReference type="Gene3D" id="2.40.128.130">
    <property type="entry name" value="Autotransporter beta-domain"/>
    <property type="match status" value="1"/>
</dbReference>
<dbReference type="InterPro" id="IPR036709">
    <property type="entry name" value="Autotransporte_beta_dom_sf"/>
</dbReference>
<name>A0ABM9I6G9_9GAMM</name>
<proteinExistence type="predicted"/>
<evidence type="ECO:0000313" key="3">
    <source>
        <dbReference type="Proteomes" id="UP001162030"/>
    </source>
</evidence>
<organism evidence="2 3">
    <name type="scientific">Methylocaldum szegediense</name>
    <dbReference type="NCBI Taxonomy" id="73780"/>
    <lineage>
        <taxon>Bacteria</taxon>
        <taxon>Pseudomonadati</taxon>
        <taxon>Pseudomonadota</taxon>
        <taxon>Gammaproteobacteria</taxon>
        <taxon>Methylococcales</taxon>
        <taxon>Methylococcaceae</taxon>
        <taxon>Methylocaldum</taxon>
    </lineage>
</organism>
<dbReference type="EMBL" id="OX458333">
    <property type="protein sequence ID" value="CAI8923742.1"/>
    <property type="molecule type" value="Genomic_DNA"/>
</dbReference>
<dbReference type="Proteomes" id="UP001162030">
    <property type="component" value="Chromosome"/>
</dbReference>